<dbReference type="InterPro" id="IPR035890">
    <property type="entry name" value="Anti-sigma-28_factor_FlgM_sf"/>
</dbReference>
<comment type="caution">
    <text evidence="2">The sequence shown here is derived from an EMBL/GenBank/DDBJ whole genome shotgun (WGS) entry which is preliminary data.</text>
</comment>
<evidence type="ECO:0000259" key="1">
    <source>
        <dbReference type="Pfam" id="PF04316"/>
    </source>
</evidence>
<dbReference type="Proteomes" id="UP000194153">
    <property type="component" value="Unassembled WGS sequence"/>
</dbReference>
<evidence type="ECO:0000313" key="2">
    <source>
        <dbReference type="EMBL" id="GAW65662.1"/>
    </source>
</evidence>
<organism evidence="2 3">
    <name type="scientific">Geoanaerobacter pelophilus</name>
    <dbReference type="NCBI Taxonomy" id="60036"/>
    <lineage>
        <taxon>Bacteria</taxon>
        <taxon>Pseudomonadati</taxon>
        <taxon>Thermodesulfobacteriota</taxon>
        <taxon>Desulfuromonadia</taxon>
        <taxon>Geobacterales</taxon>
        <taxon>Geobacteraceae</taxon>
        <taxon>Geoanaerobacter</taxon>
    </lineage>
</organism>
<feature type="domain" description="Anti-sigma-28 factor FlgM C-terminal" evidence="1">
    <location>
        <begin position="37"/>
        <end position="85"/>
    </location>
</feature>
<name>A0ABQ0MEY4_9BACT</name>
<protein>
    <submittedName>
        <fullName evidence="2">FlgM protein</fullName>
    </submittedName>
</protein>
<sequence>MNIVDQAGLTPLQQVQEKEAKSAAAKGSTAVQRQGVDLVEISSALEQQNTVQLEQLQEQRIASIKSQLQAGSYQVDSRLVAQKMLSGDSI</sequence>
<dbReference type="SUPFAM" id="SSF101498">
    <property type="entry name" value="Anti-sigma factor FlgM"/>
    <property type="match status" value="1"/>
</dbReference>
<reference evidence="3" key="1">
    <citation type="submission" date="2017-05" db="EMBL/GenBank/DDBJ databases">
        <title>Draft genome sequence of Geobacter pelophilus, a iron(III)-reducing bacteria.</title>
        <authorList>
            <person name="Aoyagi T."/>
            <person name="Koike H."/>
            <person name="Morita T."/>
            <person name="Sato Y."/>
            <person name="Habe H."/>
            <person name="Hori T."/>
        </authorList>
    </citation>
    <scope>NUCLEOTIDE SEQUENCE [LARGE SCALE GENOMIC DNA]</scope>
    <source>
        <strain evidence="3">Drf2</strain>
    </source>
</reference>
<dbReference type="RefSeq" id="WP_085812087.1">
    <property type="nucleotide sequence ID" value="NZ_BDQG01000001.1"/>
</dbReference>
<keyword evidence="3" id="KW-1185">Reference proteome</keyword>
<dbReference type="InterPro" id="IPR031316">
    <property type="entry name" value="FlgM_C"/>
</dbReference>
<accession>A0ABQ0MEY4</accession>
<proteinExistence type="predicted"/>
<gene>
    <name evidence="2" type="ORF">GPEL0_01r0670</name>
</gene>
<dbReference type="EMBL" id="BDQG01000001">
    <property type="protein sequence ID" value="GAW65662.1"/>
    <property type="molecule type" value="Genomic_DNA"/>
</dbReference>
<evidence type="ECO:0000313" key="3">
    <source>
        <dbReference type="Proteomes" id="UP000194153"/>
    </source>
</evidence>
<dbReference type="Pfam" id="PF04316">
    <property type="entry name" value="FlgM"/>
    <property type="match status" value="1"/>
</dbReference>